<evidence type="ECO:0000313" key="3">
    <source>
        <dbReference type="Proteomes" id="UP001211907"/>
    </source>
</evidence>
<reference evidence="2" key="1">
    <citation type="submission" date="2020-05" db="EMBL/GenBank/DDBJ databases">
        <title>Phylogenomic resolution of chytrid fungi.</title>
        <authorList>
            <person name="Stajich J.E."/>
            <person name="Amses K."/>
            <person name="Simmons R."/>
            <person name="Seto K."/>
            <person name="Myers J."/>
            <person name="Bonds A."/>
            <person name="Quandt C.A."/>
            <person name="Barry K."/>
            <person name="Liu P."/>
            <person name="Grigoriev I."/>
            <person name="Longcore J.E."/>
            <person name="James T.Y."/>
        </authorList>
    </citation>
    <scope>NUCLEOTIDE SEQUENCE</scope>
    <source>
        <strain evidence="2">JEL0513</strain>
    </source>
</reference>
<keyword evidence="3" id="KW-1185">Reference proteome</keyword>
<dbReference type="EMBL" id="JADGJH010001450">
    <property type="protein sequence ID" value="KAJ3113420.1"/>
    <property type="molecule type" value="Genomic_DNA"/>
</dbReference>
<comment type="caution">
    <text evidence="2">The sequence shown here is derived from an EMBL/GenBank/DDBJ whole genome shotgun (WGS) entry which is preliminary data.</text>
</comment>
<gene>
    <name evidence="2" type="ORF">HK100_001992</name>
</gene>
<proteinExistence type="predicted"/>
<dbReference type="Proteomes" id="UP001211907">
    <property type="component" value="Unassembled WGS sequence"/>
</dbReference>
<organism evidence="2 3">
    <name type="scientific">Physocladia obscura</name>
    <dbReference type="NCBI Taxonomy" id="109957"/>
    <lineage>
        <taxon>Eukaryota</taxon>
        <taxon>Fungi</taxon>
        <taxon>Fungi incertae sedis</taxon>
        <taxon>Chytridiomycota</taxon>
        <taxon>Chytridiomycota incertae sedis</taxon>
        <taxon>Chytridiomycetes</taxon>
        <taxon>Chytridiales</taxon>
        <taxon>Chytriomycetaceae</taxon>
        <taxon>Physocladia</taxon>
    </lineage>
</organism>
<accession>A0AAD5SW05</accession>
<feature type="compositionally biased region" description="Polar residues" evidence="1">
    <location>
        <begin position="93"/>
        <end position="103"/>
    </location>
</feature>
<sequence length="520" mass="56880">MSNSELLSRIETLEGYLNLAQKLIKSLEQTNEKNAAEIDALKAKNAKLRVKQQQRSISEDTPPSGTTKDTFPTHSPISPAAVLINSYTPASSAASSLKTTNNNNKRKAWQRDSSVDSVDSSSDGRLSPSQNPALIPAAAVFPTAVSSSHSIERAQSWMTVIRSKYPWFNSNRSMYSRAFRVTQEFIDTNHLGNIRQTSGRPTFLIPSNLYTAYWNHLEVTGITAALTTYFAVNGNGKGGSDRNGVISSFAGKKSRSGVVAADGEDSESDINLTMPSSKAANVSVLTNTSTTTRSSITVNGGGFSSSASTIANQSHNPSTTQPPVTNIWYMVIRTRYPDFSSTTSKYKSILSKTLIFLRDHGCTVDKIVAVPPHLHTEYLNTFEGLGLFKGLKKVEKRSSSPRLPPPPKPAVVTAAVDSGSKNSAYPGIEHMKIINATMPSYSAIPIESKKAIMVGVYSFLEEEMPAEKLLKCTIHDLSSGEDSYNIPFEYVSAFSEWIHAELSRCFPDVKCRRFFLEDEK</sequence>
<feature type="region of interest" description="Disordered" evidence="1">
    <location>
        <begin position="93"/>
        <end position="131"/>
    </location>
</feature>
<evidence type="ECO:0000313" key="2">
    <source>
        <dbReference type="EMBL" id="KAJ3113420.1"/>
    </source>
</evidence>
<protein>
    <submittedName>
        <fullName evidence="2">Uncharacterized protein</fullName>
    </submittedName>
</protein>
<evidence type="ECO:0000256" key="1">
    <source>
        <dbReference type="SAM" id="MobiDB-lite"/>
    </source>
</evidence>
<feature type="region of interest" description="Disordered" evidence="1">
    <location>
        <begin position="46"/>
        <end position="75"/>
    </location>
</feature>
<feature type="compositionally biased region" description="Polar residues" evidence="1">
    <location>
        <begin position="53"/>
        <end position="75"/>
    </location>
</feature>
<dbReference type="AlphaFoldDB" id="A0AAD5SW05"/>
<name>A0AAD5SW05_9FUNG</name>